<gene>
    <name evidence="1" type="ORF">PSEUBRA_SCAF1g00621</name>
</gene>
<dbReference type="AlphaFoldDB" id="V5F3Q0"/>
<dbReference type="eggNOG" id="ENOG502TG37">
    <property type="taxonomic scope" value="Eukaryota"/>
</dbReference>
<dbReference type="HOGENOM" id="CLU_1483065_0_0_1"/>
<name>V5F3Q0_KALBG</name>
<dbReference type="OrthoDB" id="2542959at2759"/>
<dbReference type="OMA" id="PHFENDE"/>
<keyword evidence="2" id="KW-1185">Reference proteome</keyword>
<evidence type="ECO:0000313" key="2">
    <source>
        <dbReference type="Proteomes" id="UP000019377"/>
    </source>
</evidence>
<dbReference type="Proteomes" id="UP000019377">
    <property type="component" value="Unassembled WGS sequence"/>
</dbReference>
<sequence length="194" mass="21702">MSRMTGTAHILPISDLVHSRDVGSKLRLAGIVTAVNPTNASLIVLSDPFPSPNSDPGSLLVDLSLCTDQSGTTGAGWHKSHPQLVPPPLKGMIMVIGHLIRREVAIDIDFLHNQTQRGWDGVQTNDALPHFENDEWDLPNRFFVLEAILIKPLDHTFDLRLWNHTARLRSQHEWQMHHLDAPSTDKKGKRKALD</sequence>
<reference evidence="2" key="1">
    <citation type="journal article" date="2013" name="Genome Announc.">
        <title>Draft genome sequence of Pseudozyma brasiliensis sp. nov. strain GHG001, a high producer of endo-1,4-xylanase isolated from an insect pest of sugarcane.</title>
        <authorList>
            <person name="Oliveira J.V.D.C."/>
            <person name="dos Santos R.A.C."/>
            <person name="Borges T.A."/>
            <person name="Riano-Pachon D.M."/>
            <person name="Goldman G.H."/>
        </authorList>
    </citation>
    <scope>NUCLEOTIDE SEQUENCE [LARGE SCALE GENOMIC DNA]</scope>
    <source>
        <strain evidence="2">GHG001</strain>
    </source>
</reference>
<dbReference type="GeneID" id="27418812"/>
<evidence type="ECO:0000313" key="1">
    <source>
        <dbReference type="EMBL" id="EST10179.1"/>
    </source>
</evidence>
<accession>V5F3Q0</accession>
<proteinExistence type="predicted"/>
<dbReference type="EMBL" id="KI545851">
    <property type="protein sequence ID" value="EST10179.1"/>
    <property type="molecule type" value="Genomic_DNA"/>
</dbReference>
<organism evidence="1 2">
    <name type="scientific">Kalmanozyma brasiliensis (strain GHG001)</name>
    <name type="common">Yeast</name>
    <name type="synonym">Pseudozyma brasiliensis</name>
    <dbReference type="NCBI Taxonomy" id="1365824"/>
    <lineage>
        <taxon>Eukaryota</taxon>
        <taxon>Fungi</taxon>
        <taxon>Dikarya</taxon>
        <taxon>Basidiomycota</taxon>
        <taxon>Ustilaginomycotina</taxon>
        <taxon>Ustilaginomycetes</taxon>
        <taxon>Ustilaginales</taxon>
        <taxon>Ustilaginaceae</taxon>
        <taxon>Kalmanozyma</taxon>
    </lineage>
</organism>
<protein>
    <submittedName>
        <fullName evidence="1">Uncharacterized protein</fullName>
    </submittedName>
</protein>